<dbReference type="SUPFAM" id="SSF46785">
    <property type="entry name" value="Winged helix' DNA-binding domain"/>
    <property type="match status" value="1"/>
</dbReference>
<dbReference type="RefSeq" id="WP_021237079.1">
    <property type="nucleotide sequence ID" value="NZ_ATHO01000032.1"/>
</dbReference>
<evidence type="ECO:0000313" key="6">
    <source>
        <dbReference type="EMBL" id="EQB10429.1"/>
    </source>
</evidence>
<protein>
    <recommendedName>
        <fullName evidence="5">HTH lysR-type domain-containing protein</fullName>
    </recommendedName>
</protein>
<dbReference type="InterPro" id="IPR000847">
    <property type="entry name" value="LysR_HTH_N"/>
</dbReference>
<keyword evidence="4" id="KW-0804">Transcription</keyword>
<gene>
    <name evidence="6" type="ORF">L288_03880</name>
</gene>
<keyword evidence="2" id="KW-0805">Transcription regulation</keyword>
<dbReference type="PATRIC" id="fig|1329909.3.peg.738"/>
<dbReference type="InterPro" id="IPR036388">
    <property type="entry name" value="WH-like_DNA-bd_sf"/>
</dbReference>
<evidence type="ECO:0000313" key="7">
    <source>
        <dbReference type="Proteomes" id="UP000015525"/>
    </source>
</evidence>
<dbReference type="Gene3D" id="1.10.10.10">
    <property type="entry name" value="Winged helix-like DNA-binding domain superfamily/Winged helix DNA-binding domain"/>
    <property type="match status" value="1"/>
</dbReference>
<sequence>MMDPDYELFARAVEAGSLSAAGRMLMISPAMMSKRIARLEARLGVRLVHRTTRRLALTEEGAILHRDIVAILDAIAQAEDRVTNRLRSAIGPLRVSAPTSFGRLHVAPHVGDFLAAYPAIELELNLTDAYVDLLAEQIDVAIRITSDIPASLDAQLLAANRRILCASPAYVAEHGAPDRIEDLARHRLLAADGQLPWRLVNGRGRKLVDGRSHVRTNSSEIVRELALSGVGIALRSLWDIGPQLAEGQLVRLLHGWEGPGDLGVHAVYPRAAFRPPVVDAFVGFLRDRFESAPWNAAGSRERP</sequence>
<dbReference type="InterPro" id="IPR058163">
    <property type="entry name" value="LysR-type_TF_proteobact-type"/>
</dbReference>
<feature type="domain" description="HTH lysR-type" evidence="5">
    <location>
        <begin position="7"/>
        <end position="58"/>
    </location>
</feature>
<organism evidence="6 7">
    <name type="scientific">Sphingobium quisquiliarum P25</name>
    <dbReference type="NCBI Taxonomy" id="1329909"/>
    <lineage>
        <taxon>Bacteria</taxon>
        <taxon>Pseudomonadati</taxon>
        <taxon>Pseudomonadota</taxon>
        <taxon>Alphaproteobacteria</taxon>
        <taxon>Sphingomonadales</taxon>
        <taxon>Sphingomonadaceae</taxon>
        <taxon>Sphingobium</taxon>
    </lineage>
</organism>
<dbReference type="GO" id="GO:0003700">
    <property type="term" value="F:DNA-binding transcription factor activity"/>
    <property type="evidence" value="ECO:0007669"/>
    <property type="project" value="InterPro"/>
</dbReference>
<evidence type="ECO:0000256" key="1">
    <source>
        <dbReference type="ARBA" id="ARBA00009437"/>
    </source>
</evidence>
<dbReference type="Gene3D" id="3.40.190.290">
    <property type="match status" value="1"/>
</dbReference>
<keyword evidence="7" id="KW-1185">Reference proteome</keyword>
<dbReference type="PANTHER" id="PTHR30537">
    <property type="entry name" value="HTH-TYPE TRANSCRIPTIONAL REGULATOR"/>
    <property type="match status" value="1"/>
</dbReference>
<dbReference type="FunFam" id="1.10.10.10:FF:000001">
    <property type="entry name" value="LysR family transcriptional regulator"/>
    <property type="match status" value="1"/>
</dbReference>
<evidence type="ECO:0000259" key="5">
    <source>
        <dbReference type="PROSITE" id="PS50931"/>
    </source>
</evidence>
<dbReference type="CDD" id="cd08422">
    <property type="entry name" value="PBP2_CrgA_like"/>
    <property type="match status" value="1"/>
</dbReference>
<evidence type="ECO:0000256" key="3">
    <source>
        <dbReference type="ARBA" id="ARBA00023125"/>
    </source>
</evidence>
<reference evidence="6 7" key="1">
    <citation type="journal article" date="2013" name="Genome Announc.">
        <title>Draft Genome Sequence of Sphingobium quisquiliarum Strain P25T, a Novel Hexachlorocyclohexane (HCH)-Degrading Bacterium Isolated from an HCH Dumpsite.</title>
        <authorList>
            <person name="Kumar Singh A."/>
            <person name="Sangwan N."/>
            <person name="Sharma A."/>
            <person name="Gupta V."/>
            <person name="Khurana J.P."/>
            <person name="Lal R."/>
        </authorList>
    </citation>
    <scope>NUCLEOTIDE SEQUENCE [LARGE SCALE GENOMIC DNA]</scope>
    <source>
        <strain evidence="6 7">P25</strain>
    </source>
</reference>
<evidence type="ECO:0000256" key="2">
    <source>
        <dbReference type="ARBA" id="ARBA00023015"/>
    </source>
</evidence>
<dbReference type="PANTHER" id="PTHR30537:SF5">
    <property type="entry name" value="HTH-TYPE TRANSCRIPTIONAL ACTIVATOR TTDR-RELATED"/>
    <property type="match status" value="1"/>
</dbReference>
<dbReference type="Proteomes" id="UP000015525">
    <property type="component" value="Unassembled WGS sequence"/>
</dbReference>
<proteinExistence type="inferred from homology"/>
<evidence type="ECO:0000256" key="4">
    <source>
        <dbReference type="ARBA" id="ARBA00023163"/>
    </source>
</evidence>
<comment type="similarity">
    <text evidence="1">Belongs to the LysR transcriptional regulatory family.</text>
</comment>
<dbReference type="Pfam" id="PF03466">
    <property type="entry name" value="LysR_substrate"/>
    <property type="match status" value="1"/>
</dbReference>
<dbReference type="PROSITE" id="PS50931">
    <property type="entry name" value="HTH_LYSR"/>
    <property type="match status" value="1"/>
</dbReference>
<dbReference type="SUPFAM" id="SSF53850">
    <property type="entry name" value="Periplasmic binding protein-like II"/>
    <property type="match status" value="1"/>
</dbReference>
<dbReference type="InterPro" id="IPR005119">
    <property type="entry name" value="LysR_subst-bd"/>
</dbReference>
<comment type="caution">
    <text evidence="6">The sequence shown here is derived from an EMBL/GenBank/DDBJ whole genome shotgun (WGS) entry which is preliminary data.</text>
</comment>
<dbReference type="GO" id="GO:0003677">
    <property type="term" value="F:DNA binding"/>
    <property type="evidence" value="ECO:0007669"/>
    <property type="project" value="UniProtKB-KW"/>
</dbReference>
<dbReference type="EMBL" id="ATHO01000032">
    <property type="protein sequence ID" value="EQB10429.1"/>
    <property type="molecule type" value="Genomic_DNA"/>
</dbReference>
<dbReference type="Pfam" id="PF00126">
    <property type="entry name" value="HTH_1"/>
    <property type="match status" value="1"/>
</dbReference>
<name>T0ILA8_9SPHN</name>
<keyword evidence="3" id="KW-0238">DNA-binding</keyword>
<dbReference type="AlphaFoldDB" id="T0ILA8"/>
<accession>T0ILA8</accession>
<dbReference type="InterPro" id="IPR036390">
    <property type="entry name" value="WH_DNA-bd_sf"/>
</dbReference>